<reference evidence="3" key="1">
    <citation type="submission" date="2016-10" db="EMBL/GenBank/DDBJ databases">
        <authorList>
            <person name="Varghese N."/>
            <person name="Submissions S."/>
        </authorList>
    </citation>
    <scope>NUCLEOTIDE SEQUENCE [LARGE SCALE GENOMIC DNA]</scope>
    <source>
        <strain evidence="3">OR362-8,ATCC BAA-1266,JCM 13504</strain>
    </source>
</reference>
<dbReference type="PANTHER" id="PTHR46825:SF12">
    <property type="entry name" value="PENICILLIN-BINDING PROTEIN 4"/>
    <property type="match status" value="1"/>
</dbReference>
<dbReference type="RefSeq" id="WP_092675317.1">
    <property type="nucleotide sequence ID" value="NZ_FOXS01000004.1"/>
</dbReference>
<proteinExistence type="predicted"/>
<protein>
    <submittedName>
        <fullName evidence="2">CubicO group peptidase, beta-lactamase class C family</fullName>
    </submittedName>
</protein>
<organism evidence="2 3">
    <name type="scientific">Hymenobacter arizonensis</name>
    <name type="common">Siccationidurans arizonensis</name>
    <dbReference type="NCBI Taxonomy" id="1227077"/>
    <lineage>
        <taxon>Bacteria</taxon>
        <taxon>Pseudomonadati</taxon>
        <taxon>Bacteroidota</taxon>
        <taxon>Cytophagia</taxon>
        <taxon>Cytophagales</taxon>
        <taxon>Hymenobacteraceae</taxon>
        <taxon>Hymenobacter</taxon>
    </lineage>
</organism>
<dbReference type="InterPro" id="IPR012338">
    <property type="entry name" value="Beta-lactam/transpept-like"/>
</dbReference>
<dbReference type="InterPro" id="IPR050491">
    <property type="entry name" value="AmpC-like"/>
</dbReference>
<feature type="domain" description="Beta-lactamase-related" evidence="1">
    <location>
        <begin position="62"/>
        <end position="379"/>
    </location>
</feature>
<dbReference type="EMBL" id="FOXS01000004">
    <property type="protein sequence ID" value="SFQ58201.1"/>
    <property type="molecule type" value="Genomic_DNA"/>
</dbReference>
<dbReference type="SUPFAM" id="SSF56601">
    <property type="entry name" value="beta-lactamase/transpeptidase-like"/>
    <property type="match status" value="1"/>
</dbReference>
<dbReference type="Proteomes" id="UP000199029">
    <property type="component" value="Unassembled WGS sequence"/>
</dbReference>
<name>A0A1I5ZP17_HYMAR</name>
<dbReference type="InterPro" id="IPR001466">
    <property type="entry name" value="Beta-lactam-related"/>
</dbReference>
<evidence type="ECO:0000313" key="3">
    <source>
        <dbReference type="Proteomes" id="UP000199029"/>
    </source>
</evidence>
<keyword evidence="3" id="KW-1185">Reference proteome</keyword>
<dbReference type="Gene3D" id="3.40.710.10">
    <property type="entry name" value="DD-peptidase/beta-lactamase superfamily"/>
    <property type="match status" value="1"/>
</dbReference>
<sequence length="491" mass="53902">MIIPSTSIKAALFALLLGITIGTGYGQTAKKYSKEVEEKITQVEQNLKAVRNLEGQPSKWTLEDRMKHHRINGVSIAVIKDYKVEWARGYGMADAEEKRPVTVNTLFQAGSISKSLNGVGVLKLAQDKKLSLDADINEYLKSWKFPYDSLAKGKKITLANLLSHTAGLTVHGFPGYEVGAAIPTLPQVLNGEKPTNTAAVRSKYAPSLKYEYSGGGTTISQLLVQDVTGQPYDKFMYDNVLKPMGMKASSYTQPPTAAQQPLLASGYQSDGKPVKGKYHLYPEQAAAGLWTTPTDLAIYIIETQRALQGKSAKVLSQDMNKRRLTPYVDSLAGFGVFIMNKRGVQYFHHSGADEGFVSNYVGSMDGGNGVVVMTNTQNSALLGEIINSVATTYNWKNYYAPVNLKQVLQPNTVLAPYVGKYKVQNQEWAIELKNDGPWLAVNPTTAWKMYFTDPTHFFVLEQSAKFSMMLDGAGKVNAIAVNDKPVATRVN</sequence>
<dbReference type="Pfam" id="PF00144">
    <property type="entry name" value="Beta-lactamase"/>
    <property type="match status" value="1"/>
</dbReference>
<dbReference type="STRING" id="1227077.SAMN04515668_3081"/>
<evidence type="ECO:0000259" key="1">
    <source>
        <dbReference type="Pfam" id="PF00144"/>
    </source>
</evidence>
<dbReference type="PANTHER" id="PTHR46825">
    <property type="entry name" value="D-ALANYL-D-ALANINE-CARBOXYPEPTIDASE/ENDOPEPTIDASE AMPH"/>
    <property type="match status" value="1"/>
</dbReference>
<dbReference type="OrthoDB" id="9797709at2"/>
<dbReference type="AlphaFoldDB" id="A0A1I5ZP17"/>
<accession>A0A1I5ZP17</accession>
<evidence type="ECO:0000313" key="2">
    <source>
        <dbReference type="EMBL" id="SFQ58201.1"/>
    </source>
</evidence>
<gene>
    <name evidence="2" type="ORF">SAMN04515668_3081</name>
</gene>